<keyword evidence="3" id="KW-1185">Reference proteome</keyword>
<dbReference type="Proteomes" id="UP000371041">
    <property type="component" value="Chromosome"/>
</dbReference>
<proteinExistence type="predicted"/>
<name>A0A5Q3QGE6_9PSEU</name>
<dbReference type="EMBL" id="CP045929">
    <property type="protein sequence ID" value="QGK72456.1"/>
    <property type="molecule type" value="Genomic_DNA"/>
</dbReference>
<evidence type="ECO:0000313" key="3">
    <source>
        <dbReference type="Proteomes" id="UP000371041"/>
    </source>
</evidence>
<evidence type="ECO:0000313" key="2">
    <source>
        <dbReference type="EMBL" id="QGK72456.1"/>
    </source>
</evidence>
<dbReference type="InterPro" id="IPR025323">
    <property type="entry name" value="DUF4229"/>
</dbReference>
<dbReference type="Pfam" id="PF14012">
    <property type="entry name" value="DUF4229"/>
    <property type="match status" value="1"/>
</dbReference>
<evidence type="ECO:0000256" key="1">
    <source>
        <dbReference type="SAM" id="MobiDB-lite"/>
    </source>
</evidence>
<gene>
    <name evidence="2" type="ORF">GIY23_20865</name>
</gene>
<protein>
    <submittedName>
        <fullName evidence="2">DUF4229 domain-containing protein</fullName>
    </submittedName>
</protein>
<accession>A0A5Q3QGE6</accession>
<organism evidence="2 3">
    <name type="scientific">Allosaccharopolyspora coralli</name>
    <dbReference type="NCBI Taxonomy" id="2665642"/>
    <lineage>
        <taxon>Bacteria</taxon>
        <taxon>Bacillati</taxon>
        <taxon>Actinomycetota</taxon>
        <taxon>Actinomycetes</taxon>
        <taxon>Pseudonocardiales</taxon>
        <taxon>Pseudonocardiaceae</taxon>
        <taxon>Allosaccharopolyspora</taxon>
    </lineage>
</organism>
<reference evidence="3" key="1">
    <citation type="submission" date="2019-11" db="EMBL/GenBank/DDBJ databases">
        <title>The complete genome sequence of Saccharopolyspora sp. E2A.</title>
        <authorList>
            <person name="Zhang G."/>
        </authorList>
    </citation>
    <scope>NUCLEOTIDE SEQUENCE [LARGE SCALE GENOMIC DNA]</scope>
    <source>
        <strain evidence="3">E2A</strain>
    </source>
</reference>
<dbReference type="AlphaFoldDB" id="A0A5Q3QGE6"/>
<feature type="region of interest" description="Disordered" evidence="1">
    <location>
        <begin position="57"/>
        <end position="87"/>
    </location>
</feature>
<dbReference type="KEGG" id="sace:GIY23_20865"/>
<sequence>MVVALAAVLLLFRVPLLVALAVAVVVVMPLSLVLFKGLRHRVAVGVEERTRHRRARRDELRAQLRGERDEEPANRAAEQHATSEERS</sequence>